<protein>
    <recommendedName>
        <fullName evidence="5">Iron-binding zinc finger CDGSH type domain-containing protein</fullName>
    </recommendedName>
</protein>
<proteinExistence type="predicted"/>
<evidence type="ECO:0000256" key="3">
    <source>
        <dbReference type="ARBA" id="ARBA00023004"/>
    </source>
</evidence>
<evidence type="ECO:0000256" key="2">
    <source>
        <dbReference type="ARBA" id="ARBA00022723"/>
    </source>
</evidence>
<reference evidence="6" key="1">
    <citation type="submission" date="2018-05" db="EMBL/GenBank/DDBJ databases">
        <authorList>
            <person name="Lanie J.A."/>
            <person name="Ng W.-L."/>
            <person name="Kazmierczak K.M."/>
            <person name="Andrzejewski T.M."/>
            <person name="Davidsen T.M."/>
            <person name="Wayne K.J."/>
            <person name="Tettelin H."/>
            <person name="Glass J.I."/>
            <person name="Rusch D."/>
            <person name="Podicherti R."/>
            <person name="Tsui H.-C.T."/>
            <person name="Winkler M.E."/>
        </authorList>
    </citation>
    <scope>NUCLEOTIDE SEQUENCE</scope>
</reference>
<dbReference type="InterPro" id="IPR018967">
    <property type="entry name" value="FeS-contain_CDGSH-typ"/>
</dbReference>
<sequence length="72" mass="7517">VTELKIRQDGPLVVSGEDVALIDWNGNAYSVEKRPFALCRCGASQNKPFCDGAHSGAGFVAGEAAPTDKALP</sequence>
<dbReference type="Gene3D" id="3.40.5.90">
    <property type="entry name" value="CDGSH iron-sulfur domain, mitoNEET-type"/>
    <property type="match status" value="1"/>
</dbReference>
<evidence type="ECO:0000313" key="6">
    <source>
        <dbReference type="EMBL" id="SUZ58048.1"/>
    </source>
</evidence>
<keyword evidence="1" id="KW-0001">2Fe-2S</keyword>
<dbReference type="SMART" id="SM00704">
    <property type="entry name" value="ZnF_CDGSH"/>
    <property type="match status" value="1"/>
</dbReference>
<evidence type="ECO:0000256" key="4">
    <source>
        <dbReference type="ARBA" id="ARBA00023014"/>
    </source>
</evidence>
<dbReference type="InterPro" id="IPR042216">
    <property type="entry name" value="MitoNEET_CISD"/>
</dbReference>
<feature type="non-terminal residue" evidence="6">
    <location>
        <position position="1"/>
    </location>
</feature>
<feature type="domain" description="Iron-binding zinc finger CDGSH type" evidence="5">
    <location>
        <begin position="27"/>
        <end position="60"/>
    </location>
</feature>
<keyword evidence="2" id="KW-0479">Metal-binding</keyword>
<accession>A0A381NVW7</accession>
<gene>
    <name evidence="6" type="ORF">METZ01_LOCUS10902</name>
</gene>
<dbReference type="GO" id="GO:0005737">
    <property type="term" value="C:cytoplasm"/>
    <property type="evidence" value="ECO:0007669"/>
    <property type="project" value="UniProtKB-ARBA"/>
</dbReference>
<keyword evidence="4" id="KW-0411">Iron-sulfur</keyword>
<keyword evidence="3" id="KW-0408">Iron</keyword>
<dbReference type="GO" id="GO:0046872">
    <property type="term" value="F:metal ion binding"/>
    <property type="evidence" value="ECO:0007669"/>
    <property type="project" value="UniProtKB-KW"/>
</dbReference>
<dbReference type="GO" id="GO:0051537">
    <property type="term" value="F:2 iron, 2 sulfur cluster binding"/>
    <property type="evidence" value="ECO:0007669"/>
    <property type="project" value="UniProtKB-KW"/>
</dbReference>
<evidence type="ECO:0000256" key="1">
    <source>
        <dbReference type="ARBA" id="ARBA00022714"/>
    </source>
</evidence>
<name>A0A381NVW7_9ZZZZ</name>
<dbReference type="AlphaFoldDB" id="A0A381NVW7"/>
<evidence type="ECO:0000259" key="5">
    <source>
        <dbReference type="SMART" id="SM00704"/>
    </source>
</evidence>
<dbReference type="EMBL" id="UINC01000594">
    <property type="protein sequence ID" value="SUZ58048.1"/>
    <property type="molecule type" value="Genomic_DNA"/>
</dbReference>
<dbReference type="Pfam" id="PF09360">
    <property type="entry name" value="zf-CDGSH"/>
    <property type="match status" value="1"/>
</dbReference>
<organism evidence="6">
    <name type="scientific">marine metagenome</name>
    <dbReference type="NCBI Taxonomy" id="408172"/>
    <lineage>
        <taxon>unclassified sequences</taxon>
        <taxon>metagenomes</taxon>
        <taxon>ecological metagenomes</taxon>
    </lineage>
</organism>